<proteinExistence type="predicted"/>
<evidence type="ECO:0000313" key="8">
    <source>
        <dbReference type="EMBL" id="PVD35517.1"/>
    </source>
</evidence>
<keyword evidence="4" id="KW-1015">Disulfide bond</keyword>
<dbReference type="STRING" id="400727.A0A2T7PQ63"/>
<sequence>MQHVQHGDSKPLCSSLHVAAAVCVTASSYTSSSVSCDDGEDYIPDSEDCTRFWRCANGKPYSFTCPAGLRFNVDISVCDWPDNVRCGATYTEDGSEEDSDDDEEHDEDNSDEEEETTYPYQPGPKYYDRKYYTENPNYFKPTAAPVYRPIPTRRPVYKPVYISKPQTGKPDFIGNFNKNYNNYQPPAYPQFVQGNSPWQQQQQPYPLPVNNLFPVSGKQPLPWVPPLPAQPLPPAPGIGGHLPLESDTEVGKIPVLPKHFENQHLLPPYPVGGPLVPPHPVGGPFGQPLPLGKPLPFGPPFPIGKPVFGEQLFPGTPDHPIAIKAVNSQPILTHPLPIGSPQLGCLVWVRPSSR</sequence>
<dbReference type="OrthoDB" id="6161475at2759"/>
<dbReference type="InterPro" id="IPR002557">
    <property type="entry name" value="Chitin-bd_dom"/>
</dbReference>
<dbReference type="SMART" id="SM00494">
    <property type="entry name" value="ChtBD2"/>
    <property type="match status" value="1"/>
</dbReference>
<dbReference type="EMBL" id="PZQS01000002">
    <property type="protein sequence ID" value="PVD35517.1"/>
    <property type="molecule type" value="Genomic_DNA"/>
</dbReference>
<evidence type="ECO:0000256" key="6">
    <source>
        <dbReference type="SAM" id="MobiDB-lite"/>
    </source>
</evidence>
<gene>
    <name evidence="8" type="ORF">C0Q70_02480</name>
</gene>
<dbReference type="InterPro" id="IPR036508">
    <property type="entry name" value="Chitin-bd_dom_sf"/>
</dbReference>
<dbReference type="GO" id="GO:0008061">
    <property type="term" value="F:chitin binding"/>
    <property type="evidence" value="ECO:0007669"/>
    <property type="project" value="UniProtKB-KW"/>
</dbReference>
<feature type="domain" description="Chitin-binding type-2" evidence="7">
    <location>
        <begin position="33"/>
        <end position="88"/>
    </location>
</feature>
<dbReference type="Gene3D" id="2.170.140.10">
    <property type="entry name" value="Chitin binding domain"/>
    <property type="match status" value="1"/>
</dbReference>
<dbReference type="SUPFAM" id="SSF57625">
    <property type="entry name" value="Invertebrate chitin-binding proteins"/>
    <property type="match status" value="1"/>
</dbReference>
<evidence type="ECO:0000256" key="2">
    <source>
        <dbReference type="ARBA" id="ARBA00022729"/>
    </source>
</evidence>
<dbReference type="Pfam" id="PF01607">
    <property type="entry name" value="CBM_14"/>
    <property type="match status" value="1"/>
</dbReference>
<dbReference type="Proteomes" id="UP000245119">
    <property type="component" value="Linkage Group LG2"/>
</dbReference>
<dbReference type="PROSITE" id="PS50940">
    <property type="entry name" value="CHIT_BIND_II"/>
    <property type="match status" value="1"/>
</dbReference>
<keyword evidence="9" id="KW-1185">Reference proteome</keyword>
<organism evidence="8 9">
    <name type="scientific">Pomacea canaliculata</name>
    <name type="common">Golden apple snail</name>
    <dbReference type="NCBI Taxonomy" id="400727"/>
    <lineage>
        <taxon>Eukaryota</taxon>
        <taxon>Metazoa</taxon>
        <taxon>Spiralia</taxon>
        <taxon>Lophotrochozoa</taxon>
        <taxon>Mollusca</taxon>
        <taxon>Gastropoda</taxon>
        <taxon>Caenogastropoda</taxon>
        <taxon>Architaenioglossa</taxon>
        <taxon>Ampullarioidea</taxon>
        <taxon>Ampullariidae</taxon>
        <taxon>Pomacea</taxon>
    </lineage>
</organism>
<keyword evidence="1" id="KW-0147">Chitin-binding</keyword>
<keyword evidence="2" id="KW-0732">Signal</keyword>
<feature type="region of interest" description="Disordered" evidence="6">
    <location>
        <begin position="89"/>
        <end position="126"/>
    </location>
</feature>
<dbReference type="PANTHER" id="PTHR23301:SF0">
    <property type="entry name" value="CHITIN-BINDING TYPE-2 DOMAIN-CONTAINING PROTEIN-RELATED"/>
    <property type="match status" value="1"/>
</dbReference>
<evidence type="ECO:0000256" key="3">
    <source>
        <dbReference type="ARBA" id="ARBA00022737"/>
    </source>
</evidence>
<keyword evidence="3" id="KW-0677">Repeat</keyword>
<comment type="caution">
    <text evidence="8">The sequence shown here is derived from an EMBL/GenBank/DDBJ whole genome shotgun (WGS) entry which is preliminary data.</text>
</comment>
<dbReference type="InterPro" id="IPR051940">
    <property type="entry name" value="Chitin_bind-dev_reg"/>
</dbReference>
<feature type="compositionally biased region" description="Acidic residues" evidence="6">
    <location>
        <begin position="93"/>
        <end position="116"/>
    </location>
</feature>
<evidence type="ECO:0000256" key="5">
    <source>
        <dbReference type="ARBA" id="ARBA00023180"/>
    </source>
</evidence>
<dbReference type="AlphaFoldDB" id="A0A2T7PQ63"/>
<dbReference type="GO" id="GO:0005576">
    <property type="term" value="C:extracellular region"/>
    <property type="evidence" value="ECO:0007669"/>
    <property type="project" value="InterPro"/>
</dbReference>
<dbReference type="PANTHER" id="PTHR23301">
    <property type="entry name" value="CHITIN BINDING PERITROPHIN-A"/>
    <property type="match status" value="1"/>
</dbReference>
<accession>A0A2T7PQ63</accession>
<reference evidence="8 9" key="1">
    <citation type="submission" date="2018-04" db="EMBL/GenBank/DDBJ databases">
        <title>The genome of golden apple snail Pomacea canaliculata provides insight into stress tolerance and invasive adaptation.</title>
        <authorList>
            <person name="Liu C."/>
            <person name="Liu B."/>
            <person name="Ren Y."/>
            <person name="Zhang Y."/>
            <person name="Wang H."/>
            <person name="Li S."/>
            <person name="Jiang F."/>
            <person name="Yin L."/>
            <person name="Zhang G."/>
            <person name="Qian W."/>
            <person name="Fan W."/>
        </authorList>
    </citation>
    <scope>NUCLEOTIDE SEQUENCE [LARGE SCALE GENOMIC DNA]</scope>
    <source>
        <strain evidence="8">SZHN2017</strain>
        <tissue evidence="8">Muscle</tissue>
    </source>
</reference>
<evidence type="ECO:0000259" key="7">
    <source>
        <dbReference type="PROSITE" id="PS50940"/>
    </source>
</evidence>
<evidence type="ECO:0000313" key="9">
    <source>
        <dbReference type="Proteomes" id="UP000245119"/>
    </source>
</evidence>
<evidence type="ECO:0000256" key="4">
    <source>
        <dbReference type="ARBA" id="ARBA00023157"/>
    </source>
</evidence>
<evidence type="ECO:0000256" key="1">
    <source>
        <dbReference type="ARBA" id="ARBA00022669"/>
    </source>
</evidence>
<protein>
    <recommendedName>
        <fullName evidence="7">Chitin-binding type-2 domain-containing protein</fullName>
    </recommendedName>
</protein>
<name>A0A2T7PQ63_POMCA</name>
<keyword evidence="5" id="KW-0325">Glycoprotein</keyword>